<protein>
    <submittedName>
        <fullName evidence="2">Uncharacterized protein</fullName>
    </submittedName>
</protein>
<dbReference type="EMBL" id="JACJPW010000069">
    <property type="protein sequence ID" value="MBD2183976.1"/>
    <property type="molecule type" value="Genomic_DNA"/>
</dbReference>
<reference evidence="2" key="1">
    <citation type="journal article" date="2015" name="ISME J.">
        <title>Draft Genome Sequence of Streptomyces incarnatus NRRL8089, which Produces the Nucleoside Antibiotic Sinefungin.</title>
        <authorList>
            <person name="Oshima K."/>
            <person name="Hattori M."/>
            <person name="Shimizu H."/>
            <person name="Fukuda K."/>
            <person name="Nemoto M."/>
            <person name="Inagaki K."/>
            <person name="Tamura T."/>
        </authorList>
    </citation>
    <scope>NUCLEOTIDE SEQUENCE</scope>
    <source>
        <strain evidence="2">FACHB-1375</strain>
    </source>
</reference>
<proteinExistence type="predicted"/>
<keyword evidence="1" id="KW-0472">Membrane</keyword>
<sequence length="127" mass="14415">MNAHTFDGHSVSCPICHRSKGMRLGNTGSGLYMCPYCQERFVVSESGHYVRDPQPSKKLRTDGQMLRRQSRPLARMRRDFRIVKPISLIAIVGSAIFLGYSLATLDEKPTQQNPLQGFMDWVTKLVE</sequence>
<name>A0A926VHF9_9CYAN</name>
<dbReference type="Proteomes" id="UP000641646">
    <property type="component" value="Unassembled WGS sequence"/>
</dbReference>
<keyword evidence="1" id="KW-1133">Transmembrane helix</keyword>
<reference evidence="2" key="2">
    <citation type="submission" date="2020-08" db="EMBL/GenBank/DDBJ databases">
        <authorList>
            <person name="Chen M."/>
            <person name="Teng W."/>
            <person name="Zhao L."/>
            <person name="Hu C."/>
            <person name="Zhou Y."/>
            <person name="Han B."/>
            <person name="Song L."/>
            <person name="Shu W."/>
        </authorList>
    </citation>
    <scope>NUCLEOTIDE SEQUENCE</scope>
    <source>
        <strain evidence="2">FACHB-1375</strain>
    </source>
</reference>
<evidence type="ECO:0000313" key="3">
    <source>
        <dbReference type="Proteomes" id="UP000641646"/>
    </source>
</evidence>
<accession>A0A926VHF9</accession>
<dbReference type="AlphaFoldDB" id="A0A926VHF9"/>
<comment type="caution">
    <text evidence="2">The sequence shown here is derived from an EMBL/GenBank/DDBJ whole genome shotgun (WGS) entry which is preliminary data.</text>
</comment>
<keyword evidence="1" id="KW-0812">Transmembrane</keyword>
<evidence type="ECO:0000313" key="2">
    <source>
        <dbReference type="EMBL" id="MBD2183976.1"/>
    </source>
</evidence>
<keyword evidence="3" id="KW-1185">Reference proteome</keyword>
<organism evidence="2 3">
    <name type="scientific">Aerosakkonema funiforme FACHB-1375</name>
    <dbReference type="NCBI Taxonomy" id="2949571"/>
    <lineage>
        <taxon>Bacteria</taxon>
        <taxon>Bacillati</taxon>
        <taxon>Cyanobacteriota</taxon>
        <taxon>Cyanophyceae</taxon>
        <taxon>Oscillatoriophycideae</taxon>
        <taxon>Aerosakkonematales</taxon>
        <taxon>Aerosakkonemataceae</taxon>
        <taxon>Aerosakkonema</taxon>
    </lineage>
</organism>
<feature type="transmembrane region" description="Helical" evidence="1">
    <location>
        <begin position="82"/>
        <end position="103"/>
    </location>
</feature>
<evidence type="ECO:0000256" key="1">
    <source>
        <dbReference type="SAM" id="Phobius"/>
    </source>
</evidence>
<gene>
    <name evidence="2" type="ORF">H6G03_23390</name>
</gene>
<dbReference type="RefSeq" id="WP_190469450.1">
    <property type="nucleotide sequence ID" value="NZ_JACJPW010000069.1"/>
</dbReference>